<evidence type="ECO:0000256" key="1">
    <source>
        <dbReference type="ARBA" id="ARBA00038305"/>
    </source>
</evidence>
<dbReference type="EMBL" id="CP107906">
    <property type="protein sequence ID" value="WUG92881.1"/>
    <property type="molecule type" value="Genomic_DNA"/>
</dbReference>
<evidence type="ECO:0000313" key="3">
    <source>
        <dbReference type="Proteomes" id="UP001341259"/>
    </source>
</evidence>
<sequence>MPYSPLLVKPMREELTSVGFVELLTADDVDRAMKNAATGMTLVAINSVTGCAAGMARPGARLALSGDAKRPDRLLTVFDEQDIEATAQMRSYFADIPPSHPSFALFKDGELVHFVPRHRIEGRDAESVAADLEAAFNEHGQ</sequence>
<organism evidence="2 3">
    <name type="scientific">Streptomyces violaceus</name>
    <name type="common">Streptomyces venezuelae</name>
    <dbReference type="NCBI Taxonomy" id="1936"/>
    <lineage>
        <taxon>Bacteria</taxon>
        <taxon>Bacillati</taxon>
        <taxon>Actinomycetota</taxon>
        <taxon>Actinomycetes</taxon>
        <taxon>Kitasatosporales</taxon>
        <taxon>Streptomycetaceae</taxon>
        <taxon>Streptomyces</taxon>
    </lineage>
</organism>
<dbReference type="RefSeq" id="WP_328337265.1">
    <property type="nucleotide sequence ID" value="NZ_CP107906.1"/>
</dbReference>
<proteinExistence type="inferred from homology"/>
<dbReference type="PANTHER" id="PTHR40052">
    <property type="entry name" value="UPF0403 PROTEIN YQIW-RELATED"/>
    <property type="match status" value="1"/>
</dbReference>
<keyword evidence="3" id="KW-1185">Reference proteome</keyword>
<dbReference type="Gene3D" id="3.40.30.10">
    <property type="entry name" value="Glutaredoxin"/>
    <property type="match status" value="1"/>
</dbReference>
<comment type="similarity">
    <text evidence="1">Belongs to the bacilliredoxin family.</text>
</comment>
<dbReference type="InterPro" id="IPR009474">
    <property type="entry name" value="BrxB/BrxA"/>
</dbReference>
<accession>A0ABZ1NN42</accession>
<gene>
    <name evidence="2" type="ORF">OHB29_07485</name>
</gene>
<protein>
    <submittedName>
        <fullName evidence="2">BrxA/BrxB family bacilliredoxin</fullName>
    </submittedName>
</protein>
<dbReference type="Proteomes" id="UP001341259">
    <property type="component" value="Chromosome"/>
</dbReference>
<dbReference type="PANTHER" id="PTHR40052:SF2">
    <property type="entry name" value="BACILLIREDOXIN BRXA"/>
    <property type="match status" value="1"/>
</dbReference>
<dbReference type="NCBIfam" id="TIGR04191">
    <property type="entry name" value="YphP_YqiW"/>
    <property type="match status" value="1"/>
</dbReference>
<name>A0ABZ1NN42_STRVL</name>
<dbReference type="Pfam" id="PF06491">
    <property type="entry name" value="Disulph_isomer"/>
    <property type="match status" value="1"/>
</dbReference>
<evidence type="ECO:0000313" key="2">
    <source>
        <dbReference type="EMBL" id="WUG92881.1"/>
    </source>
</evidence>
<reference evidence="2 3" key="1">
    <citation type="submission" date="2022-10" db="EMBL/GenBank/DDBJ databases">
        <title>The complete genomes of actinobacterial strains from the NBC collection.</title>
        <authorList>
            <person name="Joergensen T.S."/>
            <person name="Alvarez Arevalo M."/>
            <person name="Sterndorff E.B."/>
            <person name="Faurdal D."/>
            <person name="Vuksanovic O."/>
            <person name="Mourched A.-S."/>
            <person name="Charusanti P."/>
            <person name="Shaw S."/>
            <person name="Blin K."/>
            <person name="Weber T."/>
        </authorList>
    </citation>
    <scope>NUCLEOTIDE SEQUENCE [LARGE SCALE GENOMIC DNA]</scope>
    <source>
        <strain evidence="2 3">NBC_00456</strain>
    </source>
</reference>